<dbReference type="OrthoDB" id="9983560at2759"/>
<evidence type="ECO:0000313" key="2">
    <source>
        <dbReference type="Proteomes" id="UP000215289"/>
    </source>
</evidence>
<dbReference type="EMBL" id="NIDN02000077">
    <property type="protein sequence ID" value="RLL97460.1"/>
    <property type="molecule type" value="Genomic_DNA"/>
</dbReference>
<organism evidence="1 2">
    <name type="scientific">Aspergillus turcosus</name>
    <dbReference type="NCBI Taxonomy" id="1245748"/>
    <lineage>
        <taxon>Eukaryota</taxon>
        <taxon>Fungi</taxon>
        <taxon>Dikarya</taxon>
        <taxon>Ascomycota</taxon>
        <taxon>Pezizomycotina</taxon>
        <taxon>Eurotiomycetes</taxon>
        <taxon>Eurotiomycetidae</taxon>
        <taxon>Eurotiales</taxon>
        <taxon>Aspergillaceae</taxon>
        <taxon>Aspergillus</taxon>
        <taxon>Aspergillus subgen. Fumigati</taxon>
    </lineage>
</organism>
<name>A0A3R7F7T8_9EURO</name>
<dbReference type="STRING" id="1245748.A0A3R7F7T8"/>
<protein>
    <recommendedName>
        <fullName evidence="3">FAD linked oxidase N-terminal domain-containing protein</fullName>
    </recommendedName>
</protein>
<dbReference type="InterPro" id="IPR016169">
    <property type="entry name" value="FAD-bd_PCMH_sub2"/>
</dbReference>
<evidence type="ECO:0008006" key="3">
    <source>
        <dbReference type="Google" id="ProtNLM"/>
    </source>
</evidence>
<keyword evidence="2" id="KW-1185">Reference proteome</keyword>
<proteinExistence type="predicted"/>
<dbReference type="Proteomes" id="UP000215289">
    <property type="component" value="Unassembled WGS sequence"/>
</dbReference>
<dbReference type="AlphaFoldDB" id="A0A3R7F7T8"/>
<dbReference type="SUPFAM" id="SSF56176">
    <property type="entry name" value="FAD-binding/transporter-associated domain-like"/>
    <property type="match status" value="1"/>
</dbReference>
<reference evidence="1 2" key="1">
    <citation type="submission" date="2018-08" db="EMBL/GenBank/DDBJ databases">
        <title>Draft genome sequences of two Aspergillus turcosus clinical strains isolated from bronchoalveolar lavage fluid: one azole-susceptible and the other azole-resistant.</title>
        <authorList>
            <person name="Parent-Michaud M."/>
            <person name="Dufresne P.J."/>
            <person name="Fournier E."/>
            <person name="Martineau C."/>
            <person name="Moreira S."/>
            <person name="Perkins V."/>
            <person name="De Repentigny L."/>
            <person name="Dufresne S.F."/>
        </authorList>
    </citation>
    <scope>NUCLEOTIDE SEQUENCE [LARGE SCALE GENOMIC DNA]</scope>
    <source>
        <strain evidence="1">HMR AF 1038</strain>
    </source>
</reference>
<dbReference type="Gene3D" id="3.30.465.10">
    <property type="match status" value="1"/>
</dbReference>
<dbReference type="GO" id="GO:0050660">
    <property type="term" value="F:flavin adenine dinucleotide binding"/>
    <property type="evidence" value="ECO:0007669"/>
    <property type="project" value="InterPro"/>
</dbReference>
<gene>
    <name evidence="1" type="ORF">CFD26_103817</name>
</gene>
<evidence type="ECO:0000313" key="1">
    <source>
        <dbReference type="EMBL" id="RLL97460.1"/>
    </source>
</evidence>
<accession>A0A3R7F7T8</accession>
<comment type="caution">
    <text evidence="1">The sequence shown here is derived from an EMBL/GenBank/DDBJ whole genome shotgun (WGS) entry which is preliminary data.</text>
</comment>
<sequence length="195" mass="21218">MRGQGRLPLYAIHVQSIKDIQRAVEFASKHNLRLSIRNTGHDRAGRSTAPYSLQIVTSGLKQLRASPTDEGVWDTLKQVLEVLPEHNEQGNASIMAEFYLPGSPARTSINRLMQKLEGLSLIVDHFIDSFEKASTWYSVPKRLNQAGVAMLTGCVLVSQDILSKTQGISAIAKALSQVTLGALHMVSIDALGGGK</sequence>
<dbReference type="InterPro" id="IPR036318">
    <property type="entry name" value="FAD-bd_PCMH-like_sf"/>
</dbReference>